<evidence type="ECO:0000256" key="5">
    <source>
        <dbReference type="ARBA" id="ARBA00022737"/>
    </source>
</evidence>
<evidence type="ECO:0000256" key="7">
    <source>
        <dbReference type="ARBA" id="ARBA00023306"/>
    </source>
</evidence>
<dbReference type="GO" id="GO:1905786">
    <property type="term" value="P:positive regulation of anaphase-promoting complex-dependent catabolic process"/>
    <property type="evidence" value="ECO:0007669"/>
    <property type="project" value="TreeGrafter"/>
</dbReference>
<keyword evidence="6" id="KW-0498">Mitosis</keyword>
<evidence type="ECO:0000256" key="9">
    <source>
        <dbReference type="SAM" id="MobiDB-lite"/>
    </source>
</evidence>
<comment type="similarity">
    <text evidence="2">Belongs to the WD repeat CDC20/Fizzy family.</text>
</comment>
<evidence type="ECO:0000313" key="12">
    <source>
        <dbReference type="Proteomes" id="UP000013776"/>
    </source>
</evidence>
<dbReference type="SMART" id="SM00320">
    <property type="entry name" value="WD40"/>
    <property type="match status" value="6"/>
</dbReference>
<keyword evidence="7" id="KW-0131">Cell cycle</keyword>
<feature type="region of interest" description="Disordered" evidence="9">
    <location>
        <begin position="122"/>
        <end position="146"/>
    </location>
</feature>
<dbReference type="GO" id="GO:1990757">
    <property type="term" value="F:ubiquitin ligase activator activity"/>
    <property type="evidence" value="ECO:0007669"/>
    <property type="project" value="TreeGrafter"/>
</dbReference>
<dbReference type="STRING" id="1097556.R4XJA9"/>
<dbReference type="Proteomes" id="UP000013776">
    <property type="component" value="Unassembled WGS sequence"/>
</dbReference>
<dbReference type="InterPro" id="IPR001680">
    <property type="entry name" value="WD40_rpt"/>
</dbReference>
<dbReference type="InterPro" id="IPR033010">
    <property type="entry name" value="Cdc20/Fizzy"/>
</dbReference>
<dbReference type="PROSITE" id="PS50082">
    <property type="entry name" value="WD_REPEATS_2"/>
    <property type="match status" value="4"/>
</dbReference>
<protein>
    <recommendedName>
        <fullName evidence="10">CDC20/Fizzy WD40 domain-containing protein</fullName>
    </recommendedName>
</protein>
<dbReference type="SUPFAM" id="SSF50978">
    <property type="entry name" value="WD40 repeat-like"/>
    <property type="match status" value="1"/>
</dbReference>
<feature type="compositionally biased region" description="Polar residues" evidence="9">
    <location>
        <begin position="122"/>
        <end position="139"/>
    </location>
</feature>
<evidence type="ECO:0000256" key="4">
    <source>
        <dbReference type="ARBA" id="ARBA00022618"/>
    </source>
</evidence>
<evidence type="ECO:0000256" key="1">
    <source>
        <dbReference type="ARBA" id="ARBA00004906"/>
    </source>
</evidence>
<feature type="compositionally biased region" description="Polar residues" evidence="9">
    <location>
        <begin position="74"/>
        <end position="88"/>
    </location>
</feature>
<feature type="region of interest" description="Disordered" evidence="9">
    <location>
        <begin position="38"/>
        <end position="109"/>
    </location>
</feature>
<dbReference type="EMBL" id="CAHR02000260">
    <property type="protein sequence ID" value="CCG84554.1"/>
    <property type="molecule type" value="Genomic_DNA"/>
</dbReference>
<feature type="compositionally biased region" description="Low complexity" evidence="9">
    <location>
        <begin position="89"/>
        <end position="104"/>
    </location>
</feature>
<organism evidence="11 12">
    <name type="scientific">Taphrina deformans (strain PYCC 5710 / ATCC 11124 / CBS 356.35 / IMI 108563 / JCM 9778 / NBRC 8474)</name>
    <name type="common">Peach leaf curl fungus</name>
    <name type="synonym">Lalaria deformans</name>
    <dbReference type="NCBI Taxonomy" id="1097556"/>
    <lineage>
        <taxon>Eukaryota</taxon>
        <taxon>Fungi</taxon>
        <taxon>Dikarya</taxon>
        <taxon>Ascomycota</taxon>
        <taxon>Taphrinomycotina</taxon>
        <taxon>Taphrinomycetes</taxon>
        <taxon>Taphrinales</taxon>
        <taxon>Taphrinaceae</taxon>
        <taxon>Taphrina</taxon>
    </lineage>
</organism>
<dbReference type="FunFam" id="2.130.10.10:FF:000025">
    <property type="entry name" value="FIZZY-related 2 isoform 1"/>
    <property type="match status" value="1"/>
</dbReference>
<dbReference type="InterPro" id="IPR036322">
    <property type="entry name" value="WD40_repeat_dom_sf"/>
</dbReference>
<evidence type="ECO:0000256" key="3">
    <source>
        <dbReference type="ARBA" id="ARBA00022574"/>
    </source>
</evidence>
<feature type="domain" description="CDC20/Fizzy WD40" evidence="10">
    <location>
        <begin position="181"/>
        <end position="470"/>
    </location>
</feature>
<dbReference type="InterPro" id="IPR015943">
    <property type="entry name" value="WD40/YVTN_repeat-like_dom_sf"/>
</dbReference>
<keyword evidence="5" id="KW-0677">Repeat</keyword>
<dbReference type="GO" id="GO:0051301">
    <property type="term" value="P:cell division"/>
    <property type="evidence" value="ECO:0007669"/>
    <property type="project" value="UniProtKB-KW"/>
</dbReference>
<dbReference type="PROSITE" id="PS50294">
    <property type="entry name" value="WD_REPEATS_REGION"/>
    <property type="match status" value="2"/>
</dbReference>
<gene>
    <name evidence="11" type="ORF">TAPDE_005035</name>
</gene>
<feature type="repeat" description="WD" evidence="8">
    <location>
        <begin position="439"/>
        <end position="472"/>
    </location>
</feature>
<evidence type="ECO:0000256" key="6">
    <source>
        <dbReference type="ARBA" id="ARBA00022776"/>
    </source>
</evidence>
<feature type="repeat" description="WD" evidence="8">
    <location>
        <begin position="226"/>
        <end position="267"/>
    </location>
</feature>
<proteinExistence type="inferred from homology"/>
<sequence length="494" mass="55054">MHDSISASPTKKKVRTGDRFIPVREGVDLLAAFNLDNEQAQRHRAPADTKKQRTEEANRNFSSLLRSELFGDTIRSTPNENSRGVYNYTTECRTPPRSTTPTGTIEHLPATPKTQTRSIFTYGSPSARSSNTPIRTPTQKGRLDPNQDIYSLSPVRFDSQKLLTSPQKKVRNIGKVPYKVLDAPELQDDFYLNLVDWGAGNKLAVGLNTCVYIWSASTGRVTKLCDIGPGDPVTSVSWIQRGSHVALGTSKGLVQIWDAETLKKTRTMTGHTSRVGALAWNDSILTSGSRDRLIYHRDVRVPEHHIHKLTGHRQEVCGLKWNQDCNQLASGGNDNKLIVWDGLNDKPLYKFSQHTAAVKAIAWNPHQHGILGSGGGTQDRTIKFWNTLTGKQISEIDTGSQVCNLIWSKNSNELVSTHGYSENQIVVWKYPTMSQVASLTGHTYRVLYLSMSPDGQNIVTGAGDETLRFWSVFGKNKFEESKRISVLDPALKIR</sequence>
<dbReference type="Gene3D" id="2.130.10.10">
    <property type="entry name" value="YVTN repeat-like/Quinoprotein amine dehydrogenase"/>
    <property type="match status" value="1"/>
</dbReference>
<keyword evidence="12" id="KW-1185">Reference proteome</keyword>
<feature type="compositionally biased region" description="Basic and acidic residues" evidence="9">
    <location>
        <begin position="39"/>
        <end position="58"/>
    </location>
</feature>
<accession>R4XJA9</accession>
<keyword evidence="3 8" id="KW-0853">WD repeat</keyword>
<comment type="pathway">
    <text evidence="1">Protein modification; protein ubiquitination.</text>
</comment>
<evidence type="ECO:0000256" key="8">
    <source>
        <dbReference type="PROSITE-ProRule" id="PRU00221"/>
    </source>
</evidence>
<reference evidence="11 12" key="1">
    <citation type="journal article" date="2013" name="MBio">
        <title>Genome sequencing of the plant pathogen Taphrina deformans, the causal agent of peach leaf curl.</title>
        <authorList>
            <person name="Cisse O.H."/>
            <person name="Almeida J.M.G.C.F."/>
            <person name="Fonseca A."/>
            <person name="Kumar A.A."/>
            <person name="Salojaervi J."/>
            <person name="Overmyer K."/>
            <person name="Hauser P.M."/>
            <person name="Pagni M."/>
        </authorList>
    </citation>
    <scope>NUCLEOTIDE SEQUENCE [LARGE SCALE GENOMIC DNA]</scope>
    <source>
        <strain evidence="12">PYCC 5710 / ATCC 11124 / CBS 356.35 / IMI 108563 / JCM 9778 / NBRC 8474</strain>
    </source>
</reference>
<name>R4XJA9_TAPDE</name>
<dbReference type="VEuPathDB" id="FungiDB:TAPDE_005035"/>
<dbReference type="GO" id="GO:0031145">
    <property type="term" value="P:anaphase-promoting complex-dependent catabolic process"/>
    <property type="evidence" value="ECO:0007669"/>
    <property type="project" value="TreeGrafter"/>
</dbReference>
<evidence type="ECO:0000313" key="11">
    <source>
        <dbReference type="EMBL" id="CCG84554.1"/>
    </source>
</evidence>
<dbReference type="InterPro" id="IPR056150">
    <property type="entry name" value="WD40_CDC20-Fz"/>
</dbReference>
<dbReference type="GO" id="GO:0010997">
    <property type="term" value="F:anaphase-promoting complex binding"/>
    <property type="evidence" value="ECO:0007669"/>
    <property type="project" value="InterPro"/>
</dbReference>
<dbReference type="OrthoDB" id="10263272at2759"/>
<dbReference type="Pfam" id="PF24807">
    <property type="entry name" value="WD40_CDC20-Fz"/>
    <property type="match status" value="1"/>
</dbReference>
<feature type="repeat" description="WD" evidence="8">
    <location>
        <begin position="309"/>
        <end position="341"/>
    </location>
</feature>
<feature type="repeat" description="WD" evidence="8">
    <location>
        <begin position="351"/>
        <end position="395"/>
    </location>
</feature>
<dbReference type="PANTHER" id="PTHR19918:SF1">
    <property type="entry name" value="FIZZY-RELATED PROTEIN HOMOLOG"/>
    <property type="match status" value="1"/>
</dbReference>
<dbReference type="CDD" id="cd00200">
    <property type="entry name" value="WD40"/>
    <property type="match status" value="1"/>
</dbReference>
<keyword evidence="4" id="KW-0132">Cell division</keyword>
<dbReference type="AlphaFoldDB" id="R4XJA9"/>
<evidence type="ECO:0000259" key="10">
    <source>
        <dbReference type="Pfam" id="PF24807"/>
    </source>
</evidence>
<dbReference type="PANTHER" id="PTHR19918">
    <property type="entry name" value="CELL DIVISION CYCLE 20 CDC20 FIZZY -RELATED"/>
    <property type="match status" value="1"/>
</dbReference>
<evidence type="ECO:0000256" key="2">
    <source>
        <dbReference type="ARBA" id="ARBA00006445"/>
    </source>
</evidence>
<comment type="caution">
    <text evidence="11">The sequence shown here is derived from an EMBL/GenBank/DDBJ whole genome shotgun (WGS) entry which is preliminary data.</text>
</comment>
<dbReference type="eggNOG" id="KOG0305">
    <property type="taxonomic scope" value="Eukaryota"/>
</dbReference>
<dbReference type="GO" id="GO:0005680">
    <property type="term" value="C:anaphase-promoting complex"/>
    <property type="evidence" value="ECO:0007669"/>
    <property type="project" value="TreeGrafter"/>
</dbReference>